<evidence type="ECO:0000256" key="5">
    <source>
        <dbReference type="ARBA" id="ARBA00022801"/>
    </source>
</evidence>
<dbReference type="InterPro" id="IPR043128">
    <property type="entry name" value="Rev_trsase/Diguanyl_cyclase"/>
</dbReference>
<evidence type="ECO:0000313" key="10">
    <source>
        <dbReference type="Proteomes" id="UP000796761"/>
    </source>
</evidence>
<keyword evidence="1" id="KW-0808">Transferase</keyword>
<evidence type="ECO:0000256" key="6">
    <source>
        <dbReference type="ARBA" id="ARBA00022918"/>
    </source>
</evidence>
<feature type="region of interest" description="Disordered" evidence="7">
    <location>
        <begin position="296"/>
        <end position="331"/>
    </location>
</feature>
<gene>
    <name evidence="9" type="ORF">HGM15179_018295</name>
</gene>
<accession>A0A8K1FZA0</accession>
<keyword evidence="8" id="KW-1133">Transmembrane helix</keyword>
<keyword evidence="6" id="KW-0695">RNA-directed DNA polymerase</keyword>
<proteinExistence type="predicted"/>
<evidence type="ECO:0000256" key="8">
    <source>
        <dbReference type="SAM" id="Phobius"/>
    </source>
</evidence>
<dbReference type="Proteomes" id="UP000796761">
    <property type="component" value="Unassembled WGS sequence"/>
</dbReference>
<evidence type="ECO:0000313" key="9">
    <source>
        <dbReference type="EMBL" id="TRZ08813.1"/>
    </source>
</evidence>
<evidence type="ECO:0000256" key="1">
    <source>
        <dbReference type="ARBA" id="ARBA00022679"/>
    </source>
</evidence>
<feature type="transmembrane region" description="Helical" evidence="8">
    <location>
        <begin position="344"/>
        <end position="365"/>
    </location>
</feature>
<dbReference type="GO" id="GO:0004519">
    <property type="term" value="F:endonuclease activity"/>
    <property type="evidence" value="ECO:0007669"/>
    <property type="project" value="UniProtKB-KW"/>
</dbReference>
<evidence type="ECO:0000256" key="7">
    <source>
        <dbReference type="SAM" id="MobiDB-lite"/>
    </source>
</evidence>
<dbReference type="PANTHER" id="PTHR41694:SF3">
    <property type="entry name" value="RNA-DIRECTED DNA POLYMERASE-RELATED"/>
    <property type="match status" value="1"/>
</dbReference>
<keyword evidence="2" id="KW-0548">Nucleotidyltransferase</keyword>
<dbReference type="Gene3D" id="3.30.70.270">
    <property type="match status" value="2"/>
</dbReference>
<sequence length="374" mass="41557">MPQPKDARTEYKLWETTWRDLLKDALPSLLEYPDTAVDSQGDEITLKHLMEPRDSLLSLELEENFPTVMQDPPLKDPTPDMTKPIFLPLPEISLTNRNEPFRLSLVEALWVRDHDWHPAIVLKDRGTWQSNLDQTLSSWVIAIIHHYMDDVLLCAPNDNVLAHRLDLTVNALVAAGVELQESQIQKMPPWKYLGLEISKRTIVPQKLAIRTKIETLADVHDLCGALNRCRSGQPWSSSGVSGGRMLRAGALMVLSHYLLLLLLLALQAQNAQSTAIAGQGADIDSEPVQERPFLTAENSIPGSDEEQEAIQNTSTPAQPQGHSGRSDTGQRADTAGHCELLKNYILGTTAALALLLLGIRIGVIVTSHRLNRHM</sequence>
<dbReference type="InterPro" id="IPR043502">
    <property type="entry name" value="DNA/RNA_pol_sf"/>
</dbReference>
<dbReference type="GO" id="GO:0016787">
    <property type="term" value="F:hydrolase activity"/>
    <property type="evidence" value="ECO:0007669"/>
    <property type="project" value="UniProtKB-KW"/>
</dbReference>
<keyword evidence="8" id="KW-0472">Membrane</keyword>
<dbReference type="GO" id="GO:0035613">
    <property type="term" value="F:RNA stem-loop binding"/>
    <property type="evidence" value="ECO:0007669"/>
    <property type="project" value="TreeGrafter"/>
</dbReference>
<keyword evidence="10" id="KW-1185">Reference proteome</keyword>
<feature type="compositionally biased region" description="Polar residues" evidence="7">
    <location>
        <begin position="309"/>
        <end position="323"/>
    </location>
</feature>
<feature type="transmembrane region" description="Helical" evidence="8">
    <location>
        <begin position="245"/>
        <end position="266"/>
    </location>
</feature>
<evidence type="ECO:0000256" key="3">
    <source>
        <dbReference type="ARBA" id="ARBA00022722"/>
    </source>
</evidence>
<dbReference type="GO" id="GO:0003964">
    <property type="term" value="F:RNA-directed DNA polymerase activity"/>
    <property type="evidence" value="ECO:0007669"/>
    <property type="project" value="UniProtKB-KW"/>
</dbReference>
<evidence type="ECO:0000256" key="2">
    <source>
        <dbReference type="ARBA" id="ARBA00022695"/>
    </source>
</evidence>
<comment type="caution">
    <text evidence="9">The sequence shown here is derived from an EMBL/GenBank/DDBJ whole genome shotgun (WGS) entry which is preliminary data.</text>
</comment>
<dbReference type="SUPFAM" id="SSF56672">
    <property type="entry name" value="DNA/RNA polymerases"/>
    <property type="match status" value="1"/>
</dbReference>
<dbReference type="OrthoDB" id="6773263at2759"/>
<dbReference type="PANTHER" id="PTHR41694">
    <property type="entry name" value="ENDOGENOUS RETROVIRUS GROUP K MEMBER POL PROTEIN"/>
    <property type="match status" value="1"/>
</dbReference>
<keyword evidence="4" id="KW-0255">Endonuclease</keyword>
<evidence type="ECO:0000256" key="4">
    <source>
        <dbReference type="ARBA" id="ARBA00022759"/>
    </source>
</evidence>
<reference evidence="9" key="1">
    <citation type="submission" date="2019-04" db="EMBL/GenBank/DDBJ databases">
        <title>Genome assembly of Zosterops borbonicus 15179.</title>
        <authorList>
            <person name="Leroy T."/>
            <person name="Anselmetti Y."/>
            <person name="Tilak M.-K."/>
            <person name="Nabholz B."/>
        </authorList>
    </citation>
    <scope>NUCLEOTIDE SEQUENCE</scope>
    <source>
        <strain evidence="9">HGM_15179</strain>
        <tissue evidence="9">Muscle</tissue>
    </source>
</reference>
<protein>
    <submittedName>
        <fullName evidence="9">Uncharacterized protein</fullName>
    </submittedName>
</protein>
<keyword evidence="8" id="KW-0812">Transmembrane</keyword>
<keyword evidence="5" id="KW-0378">Hydrolase</keyword>
<dbReference type="AlphaFoldDB" id="A0A8K1FZA0"/>
<name>A0A8K1FZA0_9PASS</name>
<keyword evidence="3" id="KW-0540">Nuclease</keyword>
<dbReference type="EMBL" id="SWJQ01001240">
    <property type="protein sequence ID" value="TRZ08813.1"/>
    <property type="molecule type" value="Genomic_DNA"/>
</dbReference>
<organism evidence="9 10">
    <name type="scientific">Zosterops borbonicus</name>
    <dbReference type="NCBI Taxonomy" id="364589"/>
    <lineage>
        <taxon>Eukaryota</taxon>
        <taxon>Metazoa</taxon>
        <taxon>Chordata</taxon>
        <taxon>Craniata</taxon>
        <taxon>Vertebrata</taxon>
        <taxon>Euteleostomi</taxon>
        <taxon>Archelosauria</taxon>
        <taxon>Archosauria</taxon>
        <taxon>Dinosauria</taxon>
        <taxon>Saurischia</taxon>
        <taxon>Theropoda</taxon>
        <taxon>Coelurosauria</taxon>
        <taxon>Aves</taxon>
        <taxon>Neognathae</taxon>
        <taxon>Neoaves</taxon>
        <taxon>Telluraves</taxon>
        <taxon>Australaves</taxon>
        <taxon>Passeriformes</taxon>
        <taxon>Sylvioidea</taxon>
        <taxon>Zosteropidae</taxon>
        <taxon>Zosterops</taxon>
    </lineage>
</organism>